<keyword evidence="1" id="KW-0812">Transmembrane</keyword>
<organism evidence="2 3">
    <name type="scientific">Henriciella barbarensis</name>
    <dbReference type="NCBI Taxonomy" id="86342"/>
    <lineage>
        <taxon>Bacteria</taxon>
        <taxon>Pseudomonadati</taxon>
        <taxon>Pseudomonadota</taxon>
        <taxon>Alphaproteobacteria</taxon>
        <taxon>Hyphomonadales</taxon>
        <taxon>Hyphomonadaceae</taxon>
        <taxon>Henriciella</taxon>
    </lineage>
</organism>
<dbReference type="AlphaFoldDB" id="A0A399R2Z1"/>
<protein>
    <submittedName>
        <fullName evidence="2">Uncharacterized protein</fullName>
    </submittedName>
</protein>
<evidence type="ECO:0000256" key="1">
    <source>
        <dbReference type="SAM" id="Phobius"/>
    </source>
</evidence>
<feature type="transmembrane region" description="Helical" evidence="1">
    <location>
        <begin position="6"/>
        <end position="26"/>
    </location>
</feature>
<keyword evidence="1" id="KW-1133">Transmembrane helix</keyword>
<evidence type="ECO:0000313" key="3">
    <source>
        <dbReference type="Proteomes" id="UP000265431"/>
    </source>
</evidence>
<evidence type="ECO:0000313" key="2">
    <source>
        <dbReference type="EMBL" id="RIJ23889.1"/>
    </source>
</evidence>
<gene>
    <name evidence="2" type="ORF">D1224_06455</name>
</gene>
<comment type="caution">
    <text evidence="2">The sequence shown here is derived from an EMBL/GenBank/DDBJ whole genome shotgun (WGS) entry which is preliminary data.</text>
</comment>
<keyword evidence="3" id="KW-1185">Reference proteome</keyword>
<feature type="transmembrane region" description="Helical" evidence="1">
    <location>
        <begin position="38"/>
        <end position="57"/>
    </location>
</feature>
<feature type="transmembrane region" description="Helical" evidence="1">
    <location>
        <begin position="63"/>
        <end position="87"/>
    </location>
</feature>
<reference evidence="2 3" key="1">
    <citation type="submission" date="2018-08" db="EMBL/GenBank/DDBJ databases">
        <title>Henriciella mobilis sp. nov., isolated from seawater.</title>
        <authorList>
            <person name="Cheng H."/>
            <person name="Wu Y.-H."/>
            <person name="Xu X.-W."/>
            <person name="Guo L.-L."/>
        </authorList>
    </citation>
    <scope>NUCLEOTIDE SEQUENCE [LARGE SCALE GENOMIC DNA]</scope>
    <source>
        <strain evidence="2 3">CCUG66934</strain>
    </source>
</reference>
<dbReference type="EMBL" id="QWGB01000005">
    <property type="protein sequence ID" value="RIJ23889.1"/>
    <property type="molecule type" value="Genomic_DNA"/>
</dbReference>
<keyword evidence="1" id="KW-0472">Membrane</keyword>
<dbReference type="RefSeq" id="WP_119379078.1">
    <property type="nucleotide sequence ID" value="NZ_QWGB01000005.1"/>
</dbReference>
<dbReference type="Proteomes" id="UP000265431">
    <property type="component" value="Unassembled WGS sequence"/>
</dbReference>
<accession>A0A399R2Z1</accession>
<sequence length="91" mass="9458">MPKALSIPLMLSGLLLVCAPFIIYALDSLIGLGRLDPLTLSTLIGTLGAGLLAFSQGDRWPRFFLALGAGLGVLALQIYGIVFLVLASSGL</sequence>
<proteinExistence type="predicted"/>
<name>A0A399R2Z1_9PROT</name>